<dbReference type="EMBL" id="VJMH01006151">
    <property type="protein sequence ID" value="KAF0691349.1"/>
    <property type="molecule type" value="Genomic_DNA"/>
</dbReference>
<name>A0A485L9D0_9STRA</name>
<dbReference type="Proteomes" id="UP000332933">
    <property type="component" value="Unassembled WGS sequence"/>
</dbReference>
<keyword evidence="4" id="KW-1185">Reference proteome</keyword>
<evidence type="ECO:0000313" key="4">
    <source>
        <dbReference type="Proteomes" id="UP000332933"/>
    </source>
</evidence>
<reference evidence="2" key="2">
    <citation type="submission" date="2019-06" db="EMBL/GenBank/DDBJ databases">
        <title>Genomics analysis of Aphanomyces spp. identifies a new class of oomycete effector associated with host adaptation.</title>
        <authorList>
            <person name="Gaulin E."/>
        </authorList>
    </citation>
    <scope>NUCLEOTIDE SEQUENCE</scope>
    <source>
        <strain evidence="2">CBS 578.67</strain>
    </source>
</reference>
<accession>A0A485L9D0</accession>
<gene>
    <name evidence="3" type="primary">Aste57867_17405</name>
    <name evidence="2" type="ORF">As57867_017345</name>
    <name evidence="3" type="ORF">ASTE57867_17405</name>
</gene>
<dbReference type="EMBL" id="CAADRA010006172">
    <property type="protein sequence ID" value="VFT94161.1"/>
    <property type="molecule type" value="Genomic_DNA"/>
</dbReference>
<reference evidence="3 4" key="1">
    <citation type="submission" date="2019-03" db="EMBL/GenBank/DDBJ databases">
        <authorList>
            <person name="Gaulin E."/>
            <person name="Dumas B."/>
        </authorList>
    </citation>
    <scope>NUCLEOTIDE SEQUENCE [LARGE SCALE GENOMIC DNA]</scope>
    <source>
        <strain evidence="3">CBS 568.67</strain>
    </source>
</reference>
<evidence type="ECO:0000313" key="3">
    <source>
        <dbReference type="EMBL" id="VFT94161.1"/>
    </source>
</evidence>
<evidence type="ECO:0000256" key="1">
    <source>
        <dbReference type="SAM" id="MobiDB-lite"/>
    </source>
</evidence>
<organism evidence="3 4">
    <name type="scientific">Aphanomyces stellatus</name>
    <dbReference type="NCBI Taxonomy" id="120398"/>
    <lineage>
        <taxon>Eukaryota</taxon>
        <taxon>Sar</taxon>
        <taxon>Stramenopiles</taxon>
        <taxon>Oomycota</taxon>
        <taxon>Saprolegniomycetes</taxon>
        <taxon>Saprolegniales</taxon>
        <taxon>Verrucalvaceae</taxon>
        <taxon>Aphanomyces</taxon>
    </lineage>
</organism>
<dbReference type="OrthoDB" id="72185at2759"/>
<protein>
    <submittedName>
        <fullName evidence="3">Aste57867_17405 protein</fullName>
    </submittedName>
</protein>
<evidence type="ECO:0000313" key="2">
    <source>
        <dbReference type="EMBL" id="KAF0691349.1"/>
    </source>
</evidence>
<dbReference type="AlphaFoldDB" id="A0A485L9D0"/>
<sequence length="186" mass="20608">MSTSAPSLRLREEPLSIPKSTKKPWDGSTKTTHAPRKSKTHKEEDEVAVLPSPPTATSDAHALVEKAVESALSATAALDSPIIKDVMLPDMFIKGIEWAVTQDRRICDASTVDADTTASSHEVALQLEQVQLERARRKVIIQAFQRQVGRQIQRLQEMSAEVTLREAGMDAAFDQFETLLRCQEQS</sequence>
<proteinExistence type="predicted"/>
<feature type="region of interest" description="Disordered" evidence="1">
    <location>
        <begin position="1"/>
        <end position="58"/>
    </location>
</feature>